<feature type="compositionally biased region" description="Low complexity" evidence="10">
    <location>
        <begin position="139"/>
        <end position="148"/>
    </location>
</feature>
<dbReference type="InterPro" id="IPR006260">
    <property type="entry name" value="TonB/TolA_C"/>
</dbReference>
<accession>A0A0F7H764</accession>
<keyword evidence="4" id="KW-1003">Cell membrane</keyword>
<keyword evidence="6 11" id="KW-0812">Transmembrane</keyword>
<feature type="compositionally biased region" description="Polar residues" evidence="10">
    <location>
        <begin position="78"/>
        <end position="89"/>
    </location>
</feature>
<dbReference type="Proteomes" id="UP000270487">
    <property type="component" value="Chromosome"/>
</dbReference>
<dbReference type="GO" id="GO:0015031">
    <property type="term" value="P:protein transport"/>
    <property type="evidence" value="ECO:0007669"/>
    <property type="project" value="UniProtKB-KW"/>
</dbReference>
<dbReference type="RefSeq" id="WP_046807975.1">
    <property type="nucleotide sequence ID" value="NZ_CAMKUH010000008.1"/>
</dbReference>
<protein>
    <submittedName>
        <fullName evidence="12">TonB family C-terminal domain</fullName>
    </submittedName>
</protein>
<organism evidence="12 13">
    <name type="scientific">Serratia fonticola</name>
    <dbReference type="NCBI Taxonomy" id="47917"/>
    <lineage>
        <taxon>Bacteria</taxon>
        <taxon>Pseudomonadati</taxon>
        <taxon>Pseudomonadota</taxon>
        <taxon>Gammaproteobacteria</taxon>
        <taxon>Enterobacterales</taxon>
        <taxon>Yersiniaceae</taxon>
        <taxon>Serratia</taxon>
    </lineage>
</organism>
<evidence type="ECO:0000256" key="4">
    <source>
        <dbReference type="ARBA" id="ARBA00022475"/>
    </source>
</evidence>
<feature type="region of interest" description="Disordered" evidence="10">
    <location>
        <begin position="110"/>
        <end position="150"/>
    </location>
</feature>
<comment type="similarity">
    <text evidence="2">Belongs to the TonB family.</text>
</comment>
<evidence type="ECO:0000256" key="3">
    <source>
        <dbReference type="ARBA" id="ARBA00022448"/>
    </source>
</evidence>
<dbReference type="Gene3D" id="3.30.1150.10">
    <property type="match status" value="1"/>
</dbReference>
<feature type="region of interest" description="Disordered" evidence="10">
    <location>
        <begin position="66"/>
        <end position="97"/>
    </location>
</feature>
<sequence>MFSQPYGPQAATLPQPRWGRGLLYALGVHLALVLLFYWPQTSLPPVLMPPPAIMLSWATQIEAPSQPKPLPLGLQQQADSSAAQPVQQQREPEMPELARAEAAKIVVAERSKNAHKQQRTAPPKPPTPMEKEQDVTHSAAASTAAPKAQNLAQRVAAPLNSDSTAQAQAKLSWESQVKGMLNRVKRYPADAKRRQRSGAPVVSFVVDAQGRVADVVLKTPSATASLDREALAVILRAQPLPSPPAEMLRQGKIAVTMAVDFNLALL</sequence>
<dbReference type="KEGG" id="sfw:WN53_00010"/>
<evidence type="ECO:0000256" key="9">
    <source>
        <dbReference type="ARBA" id="ARBA00023136"/>
    </source>
</evidence>
<dbReference type="GO" id="GO:0055085">
    <property type="term" value="P:transmembrane transport"/>
    <property type="evidence" value="ECO:0007669"/>
    <property type="project" value="InterPro"/>
</dbReference>
<evidence type="ECO:0000256" key="8">
    <source>
        <dbReference type="ARBA" id="ARBA00022989"/>
    </source>
</evidence>
<gene>
    <name evidence="12" type="ORF">NCTC13193_04248</name>
</gene>
<feature type="transmembrane region" description="Helical" evidence="11">
    <location>
        <begin position="21"/>
        <end position="38"/>
    </location>
</feature>
<dbReference type="EMBL" id="LR134492">
    <property type="protein sequence ID" value="VEI73605.1"/>
    <property type="molecule type" value="Genomic_DNA"/>
</dbReference>
<evidence type="ECO:0000256" key="10">
    <source>
        <dbReference type="SAM" id="MobiDB-lite"/>
    </source>
</evidence>
<proteinExistence type="inferred from homology"/>
<reference evidence="12 13" key="1">
    <citation type="submission" date="2018-12" db="EMBL/GenBank/DDBJ databases">
        <authorList>
            <consortium name="Pathogen Informatics"/>
        </authorList>
    </citation>
    <scope>NUCLEOTIDE SEQUENCE [LARGE SCALE GENOMIC DNA]</scope>
    <source>
        <strain evidence="12 13">NCTC13193</strain>
    </source>
</reference>
<dbReference type="NCBIfam" id="TIGR01352">
    <property type="entry name" value="tonB_Cterm"/>
    <property type="match status" value="1"/>
</dbReference>
<evidence type="ECO:0000256" key="7">
    <source>
        <dbReference type="ARBA" id="ARBA00022927"/>
    </source>
</evidence>
<dbReference type="GO" id="GO:0031992">
    <property type="term" value="F:energy transducer activity"/>
    <property type="evidence" value="ECO:0007669"/>
    <property type="project" value="TreeGrafter"/>
</dbReference>
<dbReference type="GO" id="GO:0098797">
    <property type="term" value="C:plasma membrane protein complex"/>
    <property type="evidence" value="ECO:0007669"/>
    <property type="project" value="TreeGrafter"/>
</dbReference>
<evidence type="ECO:0000256" key="11">
    <source>
        <dbReference type="SAM" id="Phobius"/>
    </source>
</evidence>
<comment type="subcellular location">
    <subcellularLocation>
        <location evidence="1">Cell inner membrane</location>
        <topology evidence="1">Single-pass membrane protein</topology>
        <orientation evidence="1">Periplasmic side</orientation>
    </subcellularLocation>
</comment>
<keyword evidence="3" id="KW-0813">Transport</keyword>
<dbReference type="AlphaFoldDB" id="A0A0F7H764"/>
<dbReference type="STRING" id="47917.AV650_22785"/>
<evidence type="ECO:0000313" key="12">
    <source>
        <dbReference type="EMBL" id="VEI73605.1"/>
    </source>
</evidence>
<keyword evidence="7" id="KW-0653">Protein transport</keyword>
<evidence type="ECO:0000256" key="6">
    <source>
        <dbReference type="ARBA" id="ARBA00022692"/>
    </source>
</evidence>
<evidence type="ECO:0000313" key="13">
    <source>
        <dbReference type="Proteomes" id="UP000270487"/>
    </source>
</evidence>
<evidence type="ECO:0000256" key="1">
    <source>
        <dbReference type="ARBA" id="ARBA00004383"/>
    </source>
</evidence>
<dbReference type="GeneID" id="30318532"/>
<keyword evidence="8 11" id="KW-1133">Transmembrane helix</keyword>
<dbReference type="PROSITE" id="PS52015">
    <property type="entry name" value="TONB_CTD"/>
    <property type="match status" value="1"/>
</dbReference>
<evidence type="ECO:0000256" key="5">
    <source>
        <dbReference type="ARBA" id="ARBA00022519"/>
    </source>
</evidence>
<dbReference type="PANTHER" id="PTHR33446">
    <property type="entry name" value="PROTEIN TONB-RELATED"/>
    <property type="match status" value="1"/>
</dbReference>
<keyword evidence="5" id="KW-0997">Cell inner membrane</keyword>
<dbReference type="InterPro" id="IPR051045">
    <property type="entry name" value="TonB-dependent_transducer"/>
</dbReference>
<dbReference type="InterPro" id="IPR037682">
    <property type="entry name" value="TonB_C"/>
</dbReference>
<dbReference type="PANTHER" id="PTHR33446:SF2">
    <property type="entry name" value="PROTEIN TONB"/>
    <property type="match status" value="1"/>
</dbReference>
<name>A0A0F7H764_SERFO</name>
<dbReference type="Pfam" id="PF03544">
    <property type="entry name" value="TonB_C"/>
    <property type="match status" value="1"/>
</dbReference>
<evidence type="ECO:0000256" key="2">
    <source>
        <dbReference type="ARBA" id="ARBA00006555"/>
    </source>
</evidence>
<keyword evidence="9 11" id="KW-0472">Membrane</keyword>
<dbReference type="SUPFAM" id="SSF74653">
    <property type="entry name" value="TolA/TonB C-terminal domain"/>
    <property type="match status" value="1"/>
</dbReference>